<dbReference type="Gene3D" id="3.30.465.10">
    <property type="match status" value="1"/>
</dbReference>
<protein>
    <recommendedName>
        <fullName evidence="16">Magnesium and cobalt efflux protein CorC</fullName>
    </recommendedName>
</protein>
<evidence type="ECO:0008006" key="16">
    <source>
        <dbReference type="Google" id="ProtNLM"/>
    </source>
</evidence>
<dbReference type="CDD" id="cd04590">
    <property type="entry name" value="CBS_pair_CorC_HlyC_assoc"/>
    <property type="match status" value="1"/>
</dbReference>
<keyword evidence="6 10" id="KW-1133">Transmembrane helix</keyword>
<accession>A0A8J3G0U8</accession>
<evidence type="ECO:0000256" key="1">
    <source>
        <dbReference type="ARBA" id="ARBA00004651"/>
    </source>
</evidence>
<evidence type="ECO:0000313" key="15">
    <source>
        <dbReference type="Proteomes" id="UP000614287"/>
    </source>
</evidence>
<evidence type="ECO:0000256" key="6">
    <source>
        <dbReference type="ARBA" id="ARBA00022989"/>
    </source>
</evidence>
<evidence type="ECO:0000256" key="10">
    <source>
        <dbReference type="PROSITE-ProRule" id="PRU01193"/>
    </source>
</evidence>
<keyword evidence="4 10" id="KW-0812">Transmembrane</keyword>
<evidence type="ECO:0000256" key="9">
    <source>
        <dbReference type="PROSITE-ProRule" id="PRU00703"/>
    </source>
</evidence>
<comment type="caution">
    <text evidence="14">The sequence shown here is derived from an EMBL/GenBank/DDBJ whole genome shotgun (WGS) entry which is preliminary data.</text>
</comment>
<evidence type="ECO:0000256" key="8">
    <source>
        <dbReference type="ARBA" id="ARBA00023136"/>
    </source>
</evidence>
<feature type="transmembrane region" description="Helical" evidence="11">
    <location>
        <begin position="62"/>
        <end position="88"/>
    </location>
</feature>
<dbReference type="Pfam" id="PF03471">
    <property type="entry name" value="CorC_HlyC"/>
    <property type="match status" value="1"/>
</dbReference>
<dbReference type="InterPro" id="IPR005170">
    <property type="entry name" value="Transptr-assoc_dom"/>
</dbReference>
<dbReference type="InterPro" id="IPR046342">
    <property type="entry name" value="CBS_dom_sf"/>
</dbReference>
<reference evidence="14" key="1">
    <citation type="journal article" date="2014" name="Int. J. Syst. Evol. Microbiol.">
        <title>Complete genome sequence of Corynebacterium casei LMG S-19264T (=DSM 44701T), isolated from a smear-ripened cheese.</title>
        <authorList>
            <consortium name="US DOE Joint Genome Institute (JGI-PGF)"/>
            <person name="Walter F."/>
            <person name="Albersmeier A."/>
            <person name="Kalinowski J."/>
            <person name="Ruckert C."/>
        </authorList>
    </citation>
    <scope>NUCLEOTIDE SEQUENCE</scope>
    <source>
        <strain evidence="14">KCTC 32501</strain>
    </source>
</reference>
<gene>
    <name evidence="14" type="ORF">GCM10009007_16380</name>
</gene>
<dbReference type="GO" id="GO:0050660">
    <property type="term" value="F:flavin adenine dinucleotide binding"/>
    <property type="evidence" value="ECO:0007669"/>
    <property type="project" value="InterPro"/>
</dbReference>
<evidence type="ECO:0000259" key="13">
    <source>
        <dbReference type="PROSITE" id="PS51846"/>
    </source>
</evidence>
<comment type="subcellular location">
    <subcellularLocation>
        <location evidence="1">Cell membrane</location>
        <topology evidence="1">Multi-pass membrane protein</topology>
    </subcellularLocation>
</comment>
<keyword evidence="5" id="KW-0677">Repeat</keyword>
<feature type="transmembrane region" description="Helical" evidence="11">
    <location>
        <begin position="6"/>
        <end position="25"/>
    </location>
</feature>
<keyword evidence="15" id="KW-1185">Reference proteome</keyword>
<dbReference type="PROSITE" id="PS51846">
    <property type="entry name" value="CNNM"/>
    <property type="match status" value="1"/>
</dbReference>
<reference evidence="14" key="2">
    <citation type="submission" date="2020-09" db="EMBL/GenBank/DDBJ databases">
        <authorList>
            <person name="Sun Q."/>
            <person name="Kim S."/>
        </authorList>
    </citation>
    <scope>NUCLEOTIDE SEQUENCE</scope>
    <source>
        <strain evidence="14">KCTC 32501</strain>
    </source>
</reference>
<evidence type="ECO:0000256" key="11">
    <source>
        <dbReference type="SAM" id="Phobius"/>
    </source>
</evidence>
<evidence type="ECO:0000256" key="3">
    <source>
        <dbReference type="ARBA" id="ARBA00022475"/>
    </source>
</evidence>
<dbReference type="InterPro" id="IPR000644">
    <property type="entry name" value="CBS_dom"/>
</dbReference>
<dbReference type="Proteomes" id="UP000614287">
    <property type="component" value="Unassembled WGS sequence"/>
</dbReference>
<dbReference type="Pfam" id="PF00571">
    <property type="entry name" value="CBS"/>
    <property type="match status" value="1"/>
</dbReference>
<evidence type="ECO:0000256" key="4">
    <source>
        <dbReference type="ARBA" id="ARBA00022692"/>
    </source>
</evidence>
<dbReference type="InterPro" id="IPR002550">
    <property type="entry name" value="CNNM"/>
</dbReference>
<feature type="domain" description="CBS" evidence="12">
    <location>
        <begin position="275"/>
        <end position="331"/>
    </location>
</feature>
<feature type="transmembrane region" description="Helical" evidence="11">
    <location>
        <begin position="136"/>
        <end position="156"/>
    </location>
</feature>
<dbReference type="SUPFAM" id="SSF56176">
    <property type="entry name" value="FAD-binding/transporter-associated domain-like"/>
    <property type="match status" value="1"/>
</dbReference>
<evidence type="ECO:0000256" key="7">
    <source>
        <dbReference type="ARBA" id="ARBA00023122"/>
    </source>
</evidence>
<proteinExistence type="inferred from homology"/>
<evidence type="ECO:0000256" key="5">
    <source>
        <dbReference type="ARBA" id="ARBA00022737"/>
    </source>
</evidence>
<organism evidence="14 15">
    <name type="scientific">Formosimonas limnophila</name>
    <dbReference type="NCBI Taxonomy" id="1384487"/>
    <lineage>
        <taxon>Bacteria</taxon>
        <taxon>Pseudomonadati</taxon>
        <taxon>Pseudomonadota</taxon>
        <taxon>Betaproteobacteria</taxon>
        <taxon>Burkholderiales</taxon>
        <taxon>Burkholderiaceae</taxon>
        <taxon>Formosimonas</taxon>
    </lineage>
</organism>
<evidence type="ECO:0000313" key="14">
    <source>
        <dbReference type="EMBL" id="GHA76057.1"/>
    </source>
</evidence>
<keyword evidence="7 9" id="KW-0129">CBS domain</keyword>
<dbReference type="SMART" id="SM01091">
    <property type="entry name" value="CorC_HlyC"/>
    <property type="match status" value="1"/>
</dbReference>
<dbReference type="Gene3D" id="3.10.580.10">
    <property type="entry name" value="CBS-domain"/>
    <property type="match status" value="1"/>
</dbReference>
<sequence length="424" mass="47944">MTDLPLWLQIAILIALLAISGFFSISETSMMALNRFRLRHLVKQGSRSAKRTQELLDNTEQLLGVILIGNNVINTISAMLSGAIATYYFQNNEYALTIAAGLISFAIIVFSELTPKVIGATYPEKIALPASFILKPLLKIIYPAVWFTNLFANALLKIMRINPKPDEETLSPEELRALVLDQSRFMPKKHKSILVNLFDLETIEVNDLMTPRTLVEALDISQPIDTIRHQLVTCFHNKLPVYDGEINNILGIFHIRKALHLLENDELTHDEIRENLTKPYFVPSEAAVFEQLQHFQEDQQRLGIVVDEYSEVLGLITMEDIIEEMVGEFTSAAPNARSYIGWDKDGQAIVEATIPLRQLNRRLHLHLPTDGPKTLNGLIVEYLQDIPDASVSLKIKGCAMEVLHVDEHAVRTVRLYKAKQEKTE</sequence>
<keyword evidence="3" id="KW-1003">Cell membrane</keyword>
<evidence type="ECO:0000256" key="2">
    <source>
        <dbReference type="ARBA" id="ARBA00006337"/>
    </source>
</evidence>
<dbReference type="InterPro" id="IPR044751">
    <property type="entry name" value="Ion_transp-like_CBS"/>
</dbReference>
<keyword evidence="8 10" id="KW-0472">Membrane</keyword>
<dbReference type="EMBL" id="BMZG01000008">
    <property type="protein sequence ID" value="GHA76057.1"/>
    <property type="molecule type" value="Genomic_DNA"/>
</dbReference>
<dbReference type="InterPro" id="IPR036318">
    <property type="entry name" value="FAD-bd_PCMH-like_sf"/>
</dbReference>
<dbReference type="SUPFAM" id="SSF54631">
    <property type="entry name" value="CBS-domain pair"/>
    <property type="match status" value="1"/>
</dbReference>
<comment type="similarity">
    <text evidence="2">Belongs to the UPF0053 family.</text>
</comment>
<feature type="domain" description="CNNM transmembrane" evidence="13">
    <location>
        <begin position="2"/>
        <end position="199"/>
    </location>
</feature>
<dbReference type="PANTHER" id="PTHR22777:SF32">
    <property type="entry name" value="UPF0053 INNER MEMBRANE PROTEIN YFJD"/>
    <property type="match status" value="1"/>
</dbReference>
<name>A0A8J3G0U8_9BURK</name>
<dbReference type="Pfam" id="PF01595">
    <property type="entry name" value="CNNM"/>
    <property type="match status" value="1"/>
</dbReference>
<dbReference type="PANTHER" id="PTHR22777">
    <property type="entry name" value="HEMOLYSIN-RELATED"/>
    <property type="match status" value="1"/>
</dbReference>
<dbReference type="AlphaFoldDB" id="A0A8J3G0U8"/>
<dbReference type="InterPro" id="IPR016169">
    <property type="entry name" value="FAD-bd_PCMH_sub2"/>
</dbReference>
<dbReference type="RefSeq" id="WP_189493470.1">
    <property type="nucleotide sequence ID" value="NZ_BMZG01000008.1"/>
</dbReference>
<dbReference type="GO" id="GO:0005886">
    <property type="term" value="C:plasma membrane"/>
    <property type="evidence" value="ECO:0007669"/>
    <property type="project" value="UniProtKB-SubCell"/>
</dbReference>
<dbReference type="PROSITE" id="PS51371">
    <property type="entry name" value="CBS"/>
    <property type="match status" value="1"/>
</dbReference>
<feature type="transmembrane region" description="Helical" evidence="11">
    <location>
        <begin position="94"/>
        <end position="115"/>
    </location>
</feature>
<evidence type="ECO:0000259" key="12">
    <source>
        <dbReference type="PROSITE" id="PS51371"/>
    </source>
</evidence>